<dbReference type="eggNOG" id="ENOG50329EB">
    <property type="taxonomic scope" value="Bacteria"/>
</dbReference>
<reference evidence="3 5" key="2">
    <citation type="submission" date="2016-11" db="EMBL/GenBank/DDBJ databases">
        <title>Mixed transmission modes and dynamic genome evolution in an obligate animal-bacterial symbiosis.</title>
        <authorList>
            <person name="Russell S.L."/>
            <person name="Corbett-Detig R.B."/>
            <person name="Cavanaugh C.M."/>
        </authorList>
    </citation>
    <scope>NUCLEOTIDE SEQUENCE [LARGE SCALE GENOMIC DNA]</scope>
    <source>
        <strain evidence="3">MA-KB16</strain>
    </source>
</reference>
<keyword evidence="4" id="KW-1185">Reference proteome</keyword>
<dbReference type="RefSeq" id="WP_043117178.1">
    <property type="nucleotide sequence ID" value="NZ_JRAA01000002.1"/>
</dbReference>
<proteinExistence type="predicted"/>
<organism evidence="2 4">
    <name type="scientific">Solemya velum gill symbiont</name>
    <dbReference type="NCBI Taxonomy" id="2340"/>
    <lineage>
        <taxon>Bacteria</taxon>
        <taxon>Pseudomonadati</taxon>
        <taxon>Pseudomonadota</taxon>
        <taxon>Gammaproteobacteria</taxon>
        <taxon>sulfur-oxidizing symbionts</taxon>
    </lineage>
</organism>
<evidence type="ECO:0000256" key="1">
    <source>
        <dbReference type="SAM" id="Phobius"/>
    </source>
</evidence>
<sequence length="78" mass="9180">MSVEHRRAVKRTLIYGTISIILYALLYHFEMDILELSQEGKWNFYIPMLIAFSFSIVHGNFTGQFWDMFGVKAKTTKK</sequence>
<protein>
    <submittedName>
        <fullName evidence="2">Uncharacterized protein</fullName>
    </submittedName>
</protein>
<evidence type="ECO:0000313" key="5">
    <source>
        <dbReference type="Proteomes" id="UP000190962"/>
    </source>
</evidence>
<keyword evidence="1" id="KW-1133">Transmembrane helix</keyword>
<gene>
    <name evidence="3" type="ORF">BOV88_09140</name>
    <name evidence="2" type="ORF">JV46_08710</name>
</gene>
<dbReference type="EMBL" id="MPNX01000013">
    <property type="protein sequence ID" value="OOY34608.1"/>
    <property type="molecule type" value="Genomic_DNA"/>
</dbReference>
<keyword evidence="1" id="KW-0472">Membrane</keyword>
<reference evidence="2 4" key="1">
    <citation type="journal article" date="2014" name="BMC Genomics">
        <title>The genome of the intracellular bacterium of the coastal bivalve, Solemya velum: a blueprint for thriving in and out of symbiosis.</title>
        <authorList>
            <person name="Dmytrenko O."/>
            <person name="Russell S.L."/>
            <person name="Loo W.T."/>
            <person name="Fontanez K.M."/>
            <person name="Liao L."/>
            <person name="Roeselers G."/>
            <person name="Sharma R."/>
            <person name="Stewart F.J."/>
            <person name="Newton I.L."/>
            <person name="Woyke T."/>
            <person name="Wu D."/>
            <person name="Lang J.M."/>
            <person name="Eisen J.A."/>
            <person name="Cavanaugh C.M."/>
        </authorList>
    </citation>
    <scope>NUCLEOTIDE SEQUENCE [LARGE SCALE GENOMIC DNA]</scope>
    <source>
        <strain evidence="2 4">WH</strain>
    </source>
</reference>
<evidence type="ECO:0000313" key="2">
    <source>
        <dbReference type="EMBL" id="KHF24946.1"/>
    </source>
</evidence>
<feature type="transmembrane region" description="Helical" evidence="1">
    <location>
        <begin position="12"/>
        <end position="29"/>
    </location>
</feature>
<accession>A0A0B0HBZ3</accession>
<name>A0A0B0HBZ3_SOVGS</name>
<dbReference type="AlphaFoldDB" id="A0A0B0HBZ3"/>
<evidence type="ECO:0000313" key="3">
    <source>
        <dbReference type="EMBL" id="OOY34608.1"/>
    </source>
</evidence>
<dbReference type="Proteomes" id="UP000190962">
    <property type="component" value="Unassembled WGS sequence"/>
</dbReference>
<dbReference type="EMBL" id="JRAA01000002">
    <property type="protein sequence ID" value="KHF24946.1"/>
    <property type="molecule type" value="Genomic_DNA"/>
</dbReference>
<dbReference type="OrthoDB" id="5432483at2"/>
<dbReference type="Proteomes" id="UP000030856">
    <property type="component" value="Unassembled WGS sequence"/>
</dbReference>
<feature type="transmembrane region" description="Helical" evidence="1">
    <location>
        <begin position="44"/>
        <end position="69"/>
    </location>
</feature>
<keyword evidence="1" id="KW-0812">Transmembrane</keyword>
<dbReference type="GeneID" id="86992187"/>
<comment type="caution">
    <text evidence="2">The sequence shown here is derived from an EMBL/GenBank/DDBJ whole genome shotgun (WGS) entry which is preliminary data.</text>
</comment>
<evidence type="ECO:0000313" key="4">
    <source>
        <dbReference type="Proteomes" id="UP000030856"/>
    </source>
</evidence>